<dbReference type="InterPro" id="IPR013780">
    <property type="entry name" value="Glyco_hydro_b"/>
</dbReference>
<dbReference type="Proteomes" id="UP001175228">
    <property type="component" value="Unassembled WGS sequence"/>
</dbReference>
<dbReference type="PIRSF" id="PIRSF001021">
    <property type="entry name" value="Alph-amls_thrmst"/>
    <property type="match status" value="1"/>
</dbReference>
<dbReference type="Gene3D" id="3.20.20.80">
    <property type="entry name" value="Glycosidases"/>
    <property type="match status" value="1"/>
</dbReference>
<gene>
    <name evidence="8" type="ORF">EDD18DRAFT_1183341</name>
</gene>
<dbReference type="InterPro" id="IPR006047">
    <property type="entry name" value="GH13_cat_dom"/>
</dbReference>
<evidence type="ECO:0000259" key="7">
    <source>
        <dbReference type="SMART" id="SM00642"/>
    </source>
</evidence>
<dbReference type="CDD" id="cd11318">
    <property type="entry name" value="AmyAc_bac_fung_AmyA"/>
    <property type="match status" value="1"/>
</dbReference>
<comment type="similarity">
    <text evidence="2">Belongs to the glycosyl hydrolase 13 family.</text>
</comment>
<comment type="caution">
    <text evidence="8">The sequence shown here is derived from an EMBL/GenBank/DDBJ whole genome shotgun (WGS) entry which is preliminary data.</text>
</comment>
<accession>A0AA39PXX8</accession>
<dbReference type="InterPro" id="IPR017853">
    <property type="entry name" value="GH"/>
</dbReference>
<proteinExistence type="inferred from homology"/>
<evidence type="ECO:0000256" key="1">
    <source>
        <dbReference type="ARBA" id="ARBA00001913"/>
    </source>
</evidence>
<evidence type="ECO:0000313" key="8">
    <source>
        <dbReference type="EMBL" id="KAK0492595.1"/>
    </source>
</evidence>
<dbReference type="NCBIfam" id="NF006968">
    <property type="entry name" value="PRK09441.1-1"/>
    <property type="match status" value="1"/>
</dbReference>
<sequence length="497" mass="56434">MTNVNEQNHTMIQAFEWYSEGNGVHWKKIADVSPELGEMGITAMWLPPPTKAAGQESVGYDIYDLYDLGEFDQKGGLRTKYGTKEEFLGAIKKARQHSIVTYIDAVLNHKFGAERTEEFGATEVDTNDRNKEVSDIYDIKGWTAFDFPGRGGKYSKFKWNFNHFTGVDYDDKNGKSAIFRIHGDGKNWAQGVDDENSNYDYLMGADIDHSHPDARKDVINWGKWVIKETGAVGFRFDAVKHIDSQFIADFVKAVREDTNDPHLFAVGEYWKDDLSDLEEYLSALGTQYSVFDTPLHYNFKEAGDRAEEYDMRAIWDSTIVQKRPIDAVTLVDNHECQVGQALESWVSPAFKPLAYALILLRPSGYPCVFWGDLYGTEGDNPQEPVSQLDVMIRARKLYAYGELRDYWDHMNCVGWVRMGEKDKGIDGCAVVLCNGPGEGSKRMEIGKEHAGEKWKDLLGWYQGEVIIGDDGWAEFKCSARSVSIWVKEEAKRRGGRT</sequence>
<name>A0AA39PXX8_9AGAR</name>
<dbReference type="PANTHER" id="PTHR43447">
    <property type="entry name" value="ALPHA-AMYLASE"/>
    <property type="match status" value="1"/>
</dbReference>
<dbReference type="InterPro" id="IPR013776">
    <property type="entry name" value="A-amylase_thermo"/>
</dbReference>
<dbReference type="Pfam" id="PF00128">
    <property type="entry name" value="Alpha-amylase"/>
    <property type="match status" value="1"/>
</dbReference>
<dbReference type="Gene3D" id="2.40.30.140">
    <property type="match status" value="1"/>
</dbReference>
<dbReference type="GO" id="GO:0005975">
    <property type="term" value="P:carbohydrate metabolic process"/>
    <property type="evidence" value="ECO:0007669"/>
    <property type="project" value="InterPro"/>
</dbReference>
<keyword evidence="3" id="KW-0479">Metal-binding</keyword>
<evidence type="ECO:0000256" key="3">
    <source>
        <dbReference type="ARBA" id="ARBA00022723"/>
    </source>
</evidence>
<dbReference type="SMART" id="SM00642">
    <property type="entry name" value="Aamy"/>
    <property type="match status" value="1"/>
</dbReference>
<feature type="domain" description="Glycosyl hydrolase family 13 catalytic" evidence="7">
    <location>
        <begin position="9"/>
        <end position="395"/>
    </location>
</feature>
<protein>
    <submittedName>
        <fullName evidence="8">Alpha-amylase</fullName>
    </submittedName>
</protein>
<evidence type="ECO:0000256" key="4">
    <source>
        <dbReference type="ARBA" id="ARBA00022801"/>
    </source>
</evidence>
<comment type="cofactor">
    <cofactor evidence="1">
        <name>Ca(2+)</name>
        <dbReference type="ChEBI" id="CHEBI:29108"/>
    </cofactor>
</comment>
<keyword evidence="9" id="KW-1185">Reference proteome</keyword>
<dbReference type="GO" id="GO:0005509">
    <property type="term" value="F:calcium ion binding"/>
    <property type="evidence" value="ECO:0007669"/>
    <property type="project" value="InterPro"/>
</dbReference>
<keyword evidence="5" id="KW-0119">Carbohydrate metabolism</keyword>
<organism evidence="8 9">
    <name type="scientific">Armillaria luteobubalina</name>
    <dbReference type="NCBI Taxonomy" id="153913"/>
    <lineage>
        <taxon>Eukaryota</taxon>
        <taxon>Fungi</taxon>
        <taxon>Dikarya</taxon>
        <taxon>Basidiomycota</taxon>
        <taxon>Agaricomycotina</taxon>
        <taxon>Agaricomycetes</taxon>
        <taxon>Agaricomycetidae</taxon>
        <taxon>Agaricales</taxon>
        <taxon>Marasmiineae</taxon>
        <taxon>Physalacriaceae</taxon>
        <taxon>Armillaria</taxon>
    </lineage>
</organism>
<reference evidence="8" key="1">
    <citation type="submission" date="2023-06" db="EMBL/GenBank/DDBJ databases">
        <authorList>
            <consortium name="Lawrence Berkeley National Laboratory"/>
            <person name="Ahrendt S."/>
            <person name="Sahu N."/>
            <person name="Indic B."/>
            <person name="Wong-Bajracharya J."/>
            <person name="Merenyi Z."/>
            <person name="Ke H.-M."/>
            <person name="Monk M."/>
            <person name="Kocsube S."/>
            <person name="Drula E."/>
            <person name="Lipzen A."/>
            <person name="Balint B."/>
            <person name="Henrissat B."/>
            <person name="Andreopoulos B."/>
            <person name="Martin F.M."/>
            <person name="Harder C.B."/>
            <person name="Rigling D."/>
            <person name="Ford K.L."/>
            <person name="Foster G.D."/>
            <person name="Pangilinan J."/>
            <person name="Papanicolaou A."/>
            <person name="Barry K."/>
            <person name="LaButti K."/>
            <person name="Viragh M."/>
            <person name="Koriabine M."/>
            <person name="Yan M."/>
            <person name="Riley R."/>
            <person name="Champramary S."/>
            <person name="Plett K.L."/>
            <person name="Tsai I.J."/>
            <person name="Slot J."/>
            <person name="Sipos G."/>
            <person name="Plett J."/>
            <person name="Nagy L.G."/>
            <person name="Grigoriev I.V."/>
        </authorList>
    </citation>
    <scope>NUCLEOTIDE SEQUENCE</scope>
    <source>
        <strain evidence="8">HWK02</strain>
    </source>
</reference>
<evidence type="ECO:0000256" key="6">
    <source>
        <dbReference type="ARBA" id="ARBA00023295"/>
    </source>
</evidence>
<dbReference type="EMBL" id="JAUEPU010000029">
    <property type="protein sequence ID" value="KAK0492595.1"/>
    <property type="molecule type" value="Genomic_DNA"/>
</dbReference>
<keyword evidence="6" id="KW-0326">Glycosidase</keyword>
<dbReference type="Pfam" id="PF09154">
    <property type="entry name" value="Alpha-amy_C_pro"/>
    <property type="match status" value="1"/>
</dbReference>
<dbReference type="NCBIfam" id="NF006969">
    <property type="entry name" value="PRK09441.1-2"/>
    <property type="match status" value="1"/>
</dbReference>
<dbReference type="SUPFAM" id="SSF51011">
    <property type="entry name" value="Glycosyl hydrolase domain"/>
    <property type="match status" value="1"/>
</dbReference>
<evidence type="ECO:0000256" key="5">
    <source>
        <dbReference type="ARBA" id="ARBA00023277"/>
    </source>
</evidence>
<dbReference type="Gene3D" id="2.60.40.1180">
    <property type="entry name" value="Golgi alpha-mannosidase II"/>
    <property type="match status" value="1"/>
</dbReference>
<dbReference type="AlphaFoldDB" id="A0AA39PXX8"/>
<evidence type="ECO:0000256" key="2">
    <source>
        <dbReference type="ARBA" id="ARBA00008061"/>
    </source>
</evidence>
<dbReference type="SUPFAM" id="SSF51445">
    <property type="entry name" value="(Trans)glycosidases"/>
    <property type="match status" value="1"/>
</dbReference>
<keyword evidence="4" id="KW-0378">Hydrolase</keyword>
<dbReference type="InterPro" id="IPR015237">
    <property type="entry name" value="Alpha-amylase_C_pro"/>
</dbReference>
<dbReference type="GO" id="GO:0004553">
    <property type="term" value="F:hydrolase activity, hydrolyzing O-glycosyl compounds"/>
    <property type="evidence" value="ECO:0007669"/>
    <property type="project" value="InterPro"/>
</dbReference>
<evidence type="ECO:0000313" key="9">
    <source>
        <dbReference type="Proteomes" id="UP001175228"/>
    </source>
</evidence>